<dbReference type="PROSITE" id="PS51007">
    <property type="entry name" value="CYTC"/>
    <property type="match status" value="2"/>
</dbReference>
<evidence type="ECO:0000313" key="8">
    <source>
        <dbReference type="Proteomes" id="UP000317122"/>
    </source>
</evidence>
<feature type="domain" description="Cytochrome c" evidence="6">
    <location>
        <begin position="184"/>
        <end position="265"/>
    </location>
</feature>
<dbReference type="Proteomes" id="UP000317122">
    <property type="component" value="Unassembled WGS sequence"/>
</dbReference>
<dbReference type="GO" id="GO:0009055">
    <property type="term" value="F:electron transfer activity"/>
    <property type="evidence" value="ECO:0007669"/>
    <property type="project" value="InterPro"/>
</dbReference>
<dbReference type="SUPFAM" id="SSF46626">
    <property type="entry name" value="Cytochrome c"/>
    <property type="match status" value="1"/>
</dbReference>
<comment type="caution">
    <text evidence="7">The sequence shown here is derived from an EMBL/GenBank/DDBJ whole genome shotgun (WGS) entry which is preliminary data.</text>
</comment>
<evidence type="ECO:0000259" key="6">
    <source>
        <dbReference type="PROSITE" id="PS51007"/>
    </source>
</evidence>
<dbReference type="EMBL" id="VLKT01000108">
    <property type="protein sequence ID" value="TWI17292.1"/>
    <property type="molecule type" value="Genomic_DNA"/>
</dbReference>
<evidence type="ECO:0000256" key="3">
    <source>
        <dbReference type="ARBA" id="ARBA00023004"/>
    </source>
</evidence>
<evidence type="ECO:0000313" key="7">
    <source>
        <dbReference type="EMBL" id="TWI17292.1"/>
    </source>
</evidence>
<feature type="transmembrane region" description="Helical" evidence="5">
    <location>
        <begin position="12"/>
        <end position="31"/>
    </location>
</feature>
<proteinExistence type="predicted"/>
<organism evidence="7 8">
    <name type="scientific">Mesorhizobium tianshanense</name>
    <dbReference type="NCBI Taxonomy" id="39844"/>
    <lineage>
        <taxon>Bacteria</taxon>
        <taxon>Pseudomonadati</taxon>
        <taxon>Pseudomonadota</taxon>
        <taxon>Alphaproteobacteria</taxon>
        <taxon>Hyphomicrobiales</taxon>
        <taxon>Phyllobacteriaceae</taxon>
        <taxon>Mesorhizobium</taxon>
    </lineage>
</organism>
<evidence type="ECO:0000256" key="5">
    <source>
        <dbReference type="SAM" id="Phobius"/>
    </source>
</evidence>
<dbReference type="InterPro" id="IPR036909">
    <property type="entry name" value="Cyt_c-like_dom_sf"/>
</dbReference>
<keyword evidence="5" id="KW-0472">Membrane</keyword>
<dbReference type="GO" id="GO:0046872">
    <property type="term" value="F:metal ion binding"/>
    <property type="evidence" value="ECO:0007669"/>
    <property type="project" value="UniProtKB-KW"/>
</dbReference>
<accession>A0A562MBT4</accession>
<protein>
    <submittedName>
        <fullName evidence="7">Thiosulfate dehydrogenase</fullName>
    </submittedName>
</protein>
<keyword evidence="8" id="KW-1185">Reference proteome</keyword>
<keyword evidence="5" id="KW-0812">Transmembrane</keyword>
<sequence length="267" mass="29026">MNGCMKSEFSRSVGWSVAVMSAMVAAVYFLVSTPVASQEEDATEGDRHAHEMTDVWDIARGGELYDNWMAVMEVDAPEGTHPAYPAAGKQEGPGTWRCKECHGWDYMGVEGGYSKGSHYTGIKGVRGVAGMEPEKIHDIIMNKTHAFTKEMMPHSAMEKLALFLSRGQIDVDQYIDRKTKAARGNAGRGAGFYQNICAVCHGFDGKTMNFGDDAAPEFVGTVAADNPWEALHKIRFGQPGVGMVALGVLPIQDLVDILAYAQTLPTE</sequence>
<keyword evidence="1 4" id="KW-0349">Heme</keyword>
<dbReference type="GO" id="GO:0020037">
    <property type="term" value="F:heme binding"/>
    <property type="evidence" value="ECO:0007669"/>
    <property type="project" value="InterPro"/>
</dbReference>
<keyword evidence="2 4" id="KW-0479">Metal-binding</keyword>
<name>A0A562MBT4_9HYPH</name>
<evidence type="ECO:0000256" key="2">
    <source>
        <dbReference type="ARBA" id="ARBA00022723"/>
    </source>
</evidence>
<dbReference type="Pfam" id="PF13442">
    <property type="entry name" value="Cytochrome_CBB3"/>
    <property type="match status" value="1"/>
</dbReference>
<gene>
    <name evidence="7" type="ORF">IQ26_07536</name>
</gene>
<keyword evidence="5" id="KW-1133">Transmembrane helix</keyword>
<evidence type="ECO:0000256" key="1">
    <source>
        <dbReference type="ARBA" id="ARBA00022617"/>
    </source>
</evidence>
<feature type="domain" description="Cytochrome c" evidence="6">
    <location>
        <begin position="56"/>
        <end position="179"/>
    </location>
</feature>
<dbReference type="Gene3D" id="1.10.760.10">
    <property type="entry name" value="Cytochrome c-like domain"/>
    <property type="match status" value="1"/>
</dbReference>
<keyword evidence="3 4" id="KW-0408">Iron</keyword>
<dbReference type="InterPro" id="IPR009056">
    <property type="entry name" value="Cyt_c-like_dom"/>
</dbReference>
<dbReference type="AlphaFoldDB" id="A0A562MBT4"/>
<reference evidence="7 8" key="1">
    <citation type="journal article" date="2015" name="Stand. Genomic Sci.">
        <title>Genomic Encyclopedia of Bacterial and Archaeal Type Strains, Phase III: the genomes of soil and plant-associated and newly described type strains.</title>
        <authorList>
            <person name="Whitman W.B."/>
            <person name="Woyke T."/>
            <person name="Klenk H.P."/>
            <person name="Zhou Y."/>
            <person name="Lilburn T.G."/>
            <person name="Beck B.J."/>
            <person name="De Vos P."/>
            <person name="Vandamme P."/>
            <person name="Eisen J.A."/>
            <person name="Garrity G."/>
            <person name="Hugenholtz P."/>
            <person name="Kyrpides N.C."/>
        </authorList>
    </citation>
    <scope>NUCLEOTIDE SEQUENCE [LARGE SCALE GENOMIC DNA]</scope>
    <source>
        <strain evidence="7 8">CGMCC 1.2546</strain>
    </source>
</reference>
<evidence type="ECO:0000256" key="4">
    <source>
        <dbReference type="PROSITE-ProRule" id="PRU00433"/>
    </source>
</evidence>